<proteinExistence type="predicted"/>
<dbReference type="RefSeq" id="XP_009178134.1">
    <property type="nucleotide sequence ID" value="XM_009179870.1"/>
</dbReference>
<dbReference type="KEGG" id="ovi:T265_16282"/>
<dbReference type="AlphaFoldDB" id="A0A074ZS39"/>
<protein>
    <submittedName>
        <fullName evidence="1">Uncharacterized protein</fullName>
    </submittedName>
</protein>
<gene>
    <name evidence="1" type="ORF">T265_16282</name>
</gene>
<name>A0A074ZS39_OPIVI</name>
<dbReference type="GeneID" id="20330447"/>
<dbReference type="CTD" id="20330447"/>
<reference evidence="1 2" key="1">
    <citation type="submission" date="2013-11" db="EMBL/GenBank/DDBJ databases">
        <title>Opisthorchis viverrini - life in the bile duct.</title>
        <authorList>
            <person name="Young N.D."/>
            <person name="Nagarajan N."/>
            <person name="Lin S.J."/>
            <person name="Korhonen P.K."/>
            <person name="Jex A.R."/>
            <person name="Hall R.S."/>
            <person name="Safavi-Hemami H."/>
            <person name="Kaewkong W."/>
            <person name="Bertrand D."/>
            <person name="Gao S."/>
            <person name="Seet Q."/>
            <person name="Wongkham S."/>
            <person name="Teh B.T."/>
            <person name="Wongkham C."/>
            <person name="Intapan P.M."/>
            <person name="Maleewong W."/>
            <person name="Yang X."/>
            <person name="Hu M."/>
            <person name="Wang Z."/>
            <person name="Hofmann A."/>
            <person name="Sternberg P.W."/>
            <person name="Tan P."/>
            <person name="Wang J."/>
            <person name="Gasser R.B."/>
        </authorList>
    </citation>
    <scope>NUCLEOTIDE SEQUENCE [LARGE SCALE GENOMIC DNA]</scope>
</reference>
<dbReference type="EMBL" id="KL610108">
    <property type="protein sequence ID" value="KER18119.1"/>
    <property type="molecule type" value="Genomic_DNA"/>
</dbReference>
<accession>A0A074ZS39</accession>
<evidence type="ECO:0000313" key="2">
    <source>
        <dbReference type="Proteomes" id="UP000054324"/>
    </source>
</evidence>
<sequence length="59" mass="6649">AFHHDHVGNSWESPDDRWSVRTAHYLCNRDCGNRDVDGEAVVPIGNQCHFSGTHPGVYE</sequence>
<evidence type="ECO:0000313" key="1">
    <source>
        <dbReference type="EMBL" id="KER18119.1"/>
    </source>
</evidence>
<feature type="non-terminal residue" evidence="1">
    <location>
        <position position="1"/>
    </location>
</feature>
<keyword evidence="2" id="KW-1185">Reference proteome</keyword>
<dbReference type="Proteomes" id="UP000054324">
    <property type="component" value="Unassembled WGS sequence"/>
</dbReference>
<feature type="non-terminal residue" evidence="1">
    <location>
        <position position="59"/>
    </location>
</feature>
<organism evidence="1 2">
    <name type="scientific">Opisthorchis viverrini</name>
    <name type="common">Southeast Asian liver fluke</name>
    <dbReference type="NCBI Taxonomy" id="6198"/>
    <lineage>
        <taxon>Eukaryota</taxon>
        <taxon>Metazoa</taxon>
        <taxon>Spiralia</taxon>
        <taxon>Lophotrochozoa</taxon>
        <taxon>Platyhelminthes</taxon>
        <taxon>Trematoda</taxon>
        <taxon>Digenea</taxon>
        <taxon>Opisthorchiida</taxon>
        <taxon>Opisthorchiata</taxon>
        <taxon>Opisthorchiidae</taxon>
        <taxon>Opisthorchis</taxon>
    </lineage>
</organism>